<dbReference type="PROSITE" id="PS00012">
    <property type="entry name" value="PHOSPHOPANTETHEINE"/>
    <property type="match status" value="1"/>
</dbReference>
<feature type="modified residue" description="O-(pantetheine 4'-phosphoryl)serine" evidence="7">
    <location>
        <position position="36"/>
    </location>
</feature>
<feature type="domain" description="Carrier" evidence="8">
    <location>
        <begin position="2"/>
        <end position="76"/>
    </location>
</feature>
<evidence type="ECO:0000259" key="8">
    <source>
        <dbReference type="PROSITE" id="PS50075"/>
    </source>
</evidence>
<keyword evidence="4 7" id="KW-0276">Fatty acid metabolism</keyword>
<gene>
    <name evidence="7" type="primary">acpP</name>
    <name evidence="9" type="ORF">GCM10009533_59440</name>
</gene>
<comment type="caution">
    <text evidence="9">The sequence shown here is derived from an EMBL/GenBank/DDBJ whole genome shotgun (WGS) entry which is preliminary data.</text>
</comment>
<dbReference type="Gene3D" id="1.10.1200.10">
    <property type="entry name" value="ACP-like"/>
    <property type="match status" value="1"/>
</dbReference>
<dbReference type="SUPFAM" id="SSF47336">
    <property type="entry name" value="ACP-like"/>
    <property type="match status" value="1"/>
</dbReference>
<protein>
    <recommendedName>
        <fullName evidence="7">Acyl carrier protein</fullName>
        <shortName evidence="7">ACP</shortName>
    </recommendedName>
</protein>
<comment type="function">
    <text evidence="7">Carrier of the growing fatty acid chain in fatty acid biosynthesis.</text>
</comment>
<evidence type="ECO:0000256" key="4">
    <source>
        <dbReference type="ARBA" id="ARBA00022832"/>
    </source>
</evidence>
<dbReference type="InterPro" id="IPR036736">
    <property type="entry name" value="ACP-like_sf"/>
</dbReference>
<reference evidence="9 10" key="1">
    <citation type="journal article" date="2019" name="Int. J. Syst. Evol. Microbiol.">
        <title>The Global Catalogue of Microorganisms (GCM) 10K type strain sequencing project: providing services to taxonomists for standard genome sequencing and annotation.</title>
        <authorList>
            <consortium name="The Broad Institute Genomics Platform"/>
            <consortium name="The Broad Institute Genome Sequencing Center for Infectious Disease"/>
            <person name="Wu L."/>
            <person name="Ma J."/>
        </authorList>
    </citation>
    <scope>NUCLEOTIDE SEQUENCE [LARGE SCALE GENOMIC DNA]</scope>
    <source>
        <strain evidence="9 10">JCM 10303</strain>
    </source>
</reference>
<keyword evidence="3 7" id="KW-0597">Phosphoprotein</keyword>
<evidence type="ECO:0000256" key="3">
    <source>
        <dbReference type="ARBA" id="ARBA00022553"/>
    </source>
</evidence>
<keyword evidence="1 7" id="KW-0596">Phosphopantetheine</keyword>
<evidence type="ECO:0000256" key="1">
    <source>
        <dbReference type="ARBA" id="ARBA00022450"/>
    </source>
</evidence>
<dbReference type="PROSITE" id="PS50075">
    <property type="entry name" value="CARRIER"/>
    <property type="match status" value="1"/>
</dbReference>
<evidence type="ECO:0000313" key="9">
    <source>
        <dbReference type="EMBL" id="GAA0553523.1"/>
    </source>
</evidence>
<comment type="pathway">
    <text evidence="7">Lipid metabolism; fatty acid biosynthesis.</text>
</comment>
<organism evidence="9 10">
    <name type="scientific">Saccharopolyspora erythraea</name>
    <name type="common">Streptomyces erythraeus</name>
    <dbReference type="NCBI Taxonomy" id="1836"/>
    <lineage>
        <taxon>Bacteria</taxon>
        <taxon>Bacillati</taxon>
        <taxon>Actinomycetota</taxon>
        <taxon>Actinomycetes</taxon>
        <taxon>Pseudonocardiales</taxon>
        <taxon>Pseudonocardiaceae</taxon>
        <taxon>Saccharopolyspora</taxon>
    </lineage>
</organism>
<keyword evidence="5 7" id="KW-0443">Lipid metabolism</keyword>
<dbReference type="Pfam" id="PF00550">
    <property type="entry name" value="PP-binding"/>
    <property type="match status" value="1"/>
</dbReference>
<comment type="similarity">
    <text evidence="7">Belongs to the acyl carrier protein (ACP) family.</text>
</comment>
<dbReference type="PANTHER" id="PTHR20863:SF76">
    <property type="entry name" value="CARRIER DOMAIN-CONTAINING PROTEIN"/>
    <property type="match status" value="1"/>
</dbReference>
<keyword evidence="10" id="KW-1185">Reference proteome</keyword>
<evidence type="ECO:0000313" key="10">
    <source>
        <dbReference type="Proteomes" id="UP001500729"/>
    </source>
</evidence>
<keyword evidence="2 7" id="KW-0444">Lipid biosynthesis</keyword>
<keyword evidence="7" id="KW-0963">Cytoplasm</keyword>
<dbReference type="PANTHER" id="PTHR20863">
    <property type="entry name" value="ACYL CARRIER PROTEIN"/>
    <property type="match status" value="1"/>
</dbReference>
<comment type="subcellular location">
    <subcellularLocation>
        <location evidence="7">Cytoplasm</location>
    </subcellularLocation>
</comment>
<evidence type="ECO:0000256" key="2">
    <source>
        <dbReference type="ARBA" id="ARBA00022516"/>
    </source>
</evidence>
<dbReference type="RefSeq" id="WP_009944711.1">
    <property type="nucleotide sequence ID" value="NZ_BAAAGS010000061.1"/>
</dbReference>
<dbReference type="Proteomes" id="UP001500729">
    <property type="component" value="Unassembled WGS sequence"/>
</dbReference>
<dbReference type="InterPro" id="IPR003231">
    <property type="entry name" value="ACP"/>
</dbReference>
<proteinExistence type="inferred from homology"/>
<evidence type="ECO:0000256" key="7">
    <source>
        <dbReference type="HAMAP-Rule" id="MF_01217"/>
    </source>
</evidence>
<keyword evidence="6 7" id="KW-0275">Fatty acid biosynthesis</keyword>
<sequence length="79" mass="8713">MDDLFSRVSELLASRFEVEQADLRSDASFDDMGLDSLAQVELGEILAQEFGVDIDDEEMENMSTLTELVGALRQKGVAV</sequence>
<evidence type="ECO:0000256" key="6">
    <source>
        <dbReference type="ARBA" id="ARBA00023160"/>
    </source>
</evidence>
<accession>A0ABN1DWB5</accession>
<name>A0ABN1DWB5_SACER</name>
<evidence type="ECO:0000256" key="5">
    <source>
        <dbReference type="ARBA" id="ARBA00023098"/>
    </source>
</evidence>
<comment type="PTM">
    <text evidence="7">4'-phosphopantetheine is transferred from CoA to a specific serine of apo-ACP by AcpS. This modification is essential for activity because fatty acids are bound in thioester linkage to the sulfhydryl of the prosthetic group.</text>
</comment>
<dbReference type="EMBL" id="BAAAGS010000061">
    <property type="protein sequence ID" value="GAA0553523.1"/>
    <property type="molecule type" value="Genomic_DNA"/>
</dbReference>
<dbReference type="InterPro" id="IPR009081">
    <property type="entry name" value="PP-bd_ACP"/>
</dbReference>
<dbReference type="HAMAP" id="MF_01217">
    <property type="entry name" value="Acyl_carrier"/>
    <property type="match status" value="1"/>
</dbReference>
<dbReference type="InterPro" id="IPR006162">
    <property type="entry name" value="Ppantetheine_attach_site"/>
</dbReference>